<gene>
    <name evidence="2" type="ORF">CI727_11950</name>
</gene>
<dbReference type="EMBL" id="NQBG01000069">
    <property type="protein sequence ID" value="OYG94088.1"/>
    <property type="molecule type" value="Genomic_DNA"/>
</dbReference>
<dbReference type="AlphaFoldDB" id="A0AAE5JZJ7"/>
<feature type="compositionally biased region" description="Polar residues" evidence="1">
    <location>
        <begin position="7"/>
        <end position="22"/>
    </location>
</feature>
<protein>
    <recommendedName>
        <fullName evidence="4">Transposase</fullName>
    </recommendedName>
</protein>
<reference evidence="2 3" key="1">
    <citation type="submission" date="2017-08" db="EMBL/GenBank/DDBJ databases">
        <authorList>
            <person name="Fouts D."/>
            <person name="Sutton G."/>
            <person name="Nguyen K."/>
            <person name="Thamlikitkul V."/>
        </authorList>
    </citation>
    <scope>NUCLEOTIDE SEQUENCE [LARGE SCALE GENOMIC DNA]</scope>
    <source>
        <strain evidence="2 3">ECH+15</strain>
    </source>
</reference>
<accession>A0AAE5JZJ7</accession>
<evidence type="ECO:0008006" key="4">
    <source>
        <dbReference type="Google" id="ProtNLM"/>
    </source>
</evidence>
<name>A0AAE5JZJ7_SHISO</name>
<feature type="region of interest" description="Disordered" evidence="1">
    <location>
        <begin position="1"/>
        <end position="33"/>
    </location>
</feature>
<organism evidence="2 3">
    <name type="scientific">Shigella sonnei</name>
    <dbReference type="NCBI Taxonomy" id="624"/>
    <lineage>
        <taxon>Bacteria</taxon>
        <taxon>Pseudomonadati</taxon>
        <taxon>Pseudomonadota</taxon>
        <taxon>Gammaproteobacteria</taxon>
        <taxon>Enterobacterales</taxon>
        <taxon>Enterobacteriaceae</taxon>
        <taxon>Shigella</taxon>
    </lineage>
</organism>
<evidence type="ECO:0000313" key="2">
    <source>
        <dbReference type="EMBL" id="OYG94088.1"/>
    </source>
</evidence>
<sequence length="60" mass="6885">ADRNRSHWSTSKTPSYTKSVSWQHHPPPEEDNFTASRKLAAGCKNIMVRRTNQLNGVPHR</sequence>
<feature type="non-terminal residue" evidence="2">
    <location>
        <position position="1"/>
    </location>
</feature>
<dbReference type="Proteomes" id="UP000215313">
    <property type="component" value="Unassembled WGS sequence"/>
</dbReference>
<comment type="caution">
    <text evidence="2">The sequence shown here is derived from an EMBL/GenBank/DDBJ whole genome shotgun (WGS) entry which is preliminary data.</text>
</comment>
<proteinExistence type="predicted"/>
<evidence type="ECO:0000256" key="1">
    <source>
        <dbReference type="SAM" id="MobiDB-lite"/>
    </source>
</evidence>
<evidence type="ECO:0000313" key="3">
    <source>
        <dbReference type="Proteomes" id="UP000215313"/>
    </source>
</evidence>